<feature type="transmembrane region" description="Helical" evidence="1">
    <location>
        <begin position="9"/>
        <end position="35"/>
    </location>
</feature>
<dbReference type="OrthoDB" id="1912208at2"/>
<accession>A0A1M5W9Y6</accession>
<sequence>MKEDKKSSLLVASAVSFIAGITAGFPIITGLTIVVKGYISFCESRGGYDPIYAFLRGLLDLDWLNIFGLEMVVLLLIPNIKYALQNKHPENKSTNMFMNVMEQIGRYACMLFMIIILDFAVTGFLSGFVTAVYFLGNLVLMVSYWVIWFLYSEKQECWKQMALAIIPTALFLLS</sequence>
<dbReference type="GeneID" id="89510123"/>
<dbReference type="RefSeq" id="WP_139263636.1">
    <property type="nucleotide sequence ID" value="NZ_FQXK01000007.1"/>
</dbReference>
<dbReference type="Proteomes" id="UP000184278">
    <property type="component" value="Unassembled WGS sequence"/>
</dbReference>
<organism evidence="2 3">
    <name type="scientific">Butyrivibrio fibrisolvens DSM 3071</name>
    <dbReference type="NCBI Taxonomy" id="1121131"/>
    <lineage>
        <taxon>Bacteria</taxon>
        <taxon>Bacillati</taxon>
        <taxon>Bacillota</taxon>
        <taxon>Clostridia</taxon>
        <taxon>Lachnospirales</taxon>
        <taxon>Lachnospiraceae</taxon>
        <taxon>Butyrivibrio</taxon>
    </lineage>
</organism>
<feature type="transmembrane region" description="Helical" evidence="1">
    <location>
        <begin position="63"/>
        <end position="84"/>
    </location>
</feature>
<keyword evidence="1" id="KW-1133">Transmembrane helix</keyword>
<keyword evidence="1" id="KW-0472">Membrane</keyword>
<evidence type="ECO:0000313" key="3">
    <source>
        <dbReference type="Proteomes" id="UP000184278"/>
    </source>
</evidence>
<keyword evidence="3" id="KW-1185">Reference proteome</keyword>
<dbReference type="AlphaFoldDB" id="A0A1M5W9Y6"/>
<name>A0A1M5W9Y6_BUTFI</name>
<evidence type="ECO:0000256" key="1">
    <source>
        <dbReference type="SAM" id="Phobius"/>
    </source>
</evidence>
<dbReference type="EMBL" id="FQXK01000007">
    <property type="protein sequence ID" value="SHH84248.1"/>
    <property type="molecule type" value="Genomic_DNA"/>
</dbReference>
<proteinExistence type="predicted"/>
<keyword evidence="1" id="KW-0812">Transmembrane</keyword>
<gene>
    <name evidence="2" type="ORF">SAMN02745229_00966</name>
</gene>
<protein>
    <submittedName>
        <fullName evidence="2">Uncharacterized protein</fullName>
    </submittedName>
</protein>
<dbReference type="STRING" id="1121131.SAMN02745229_00966"/>
<reference evidence="3" key="1">
    <citation type="submission" date="2016-11" db="EMBL/GenBank/DDBJ databases">
        <authorList>
            <person name="Varghese N."/>
            <person name="Submissions S."/>
        </authorList>
    </citation>
    <scope>NUCLEOTIDE SEQUENCE [LARGE SCALE GENOMIC DNA]</scope>
    <source>
        <strain evidence="3">DSM 3071</strain>
    </source>
</reference>
<evidence type="ECO:0000313" key="2">
    <source>
        <dbReference type="EMBL" id="SHH84248.1"/>
    </source>
</evidence>
<feature type="transmembrane region" description="Helical" evidence="1">
    <location>
        <begin position="104"/>
        <end position="125"/>
    </location>
</feature>
<feature type="transmembrane region" description="Helical" evidence="1">
    <location>
        <begin position="131"/>
        <end position="151"/>
    </location>
</feature>